<keyword evidence="4" id="KW-1185">Reference proteome</keyword>
<dbReference type="SUPFAM" id="SSF54909">
    <property type="entry name" value="Dimeric alpha+beta barrel"/>
    <property type="match status" value="2"/>
</dbReference>
<dbReference type="Gene3D" id="3.30.70.100">
    <property type="match status" value="2"/>
</dbReference>
<dbReference type="Proteomes" id="UP000305848">
    <property type="component" value="Unassembled WGS sequence"/>
</dbReference>
<accession>A0A4U3KZX8</accession>
<protein>
    <submittedName>
        <fullName evidence="3">NIPSNAP family containing protein</fullName>
    </submittedName>
</protein>
<feature type="domain" description="NIPSNAP" evidence="2">
    <location>
        <begin position="155"/>
        <end position="261"/>
    </location>
</feature>
<evidence type="ECO:0000256" key="1">
    <source>
        <dbReference type="SAM" id="SignalP"/>
    </source>
</evidence>
<feature type="signal peptide" evidence="1">
    <location>
        <begin position="1"/>
        <end position="22"/>
    </location>
</feature>
<dbReference type="Pfam" id="PF07978">
    <property type="entry name" value="NIPSNAP"/>
    <property type="match status" value="2"/>
</dbReference>
<evidence type="ECO:0000313" key="3">
    <source>
        <dbReference type="EMBL" id="TKK68228.1"/>
    </source>
</evidence>
<evidence type="ECO:0000313" key="4">
    <source>
        <dbReference type="Proteomes" id="UP000305848"/>
    </source>
</evidence>
<keyword evidence="1" id="KW-0732">Signal</keyword>
<dbReference type="InterPro" id="IPR011008">
    <property type="entry name" value="Dimeric_a/b-barrel"/>
</dbReference>
<dbReference type="AlphaFoldDB" id="A0A4U3KZX8"/>
<dbReference type="InterPro" id="IPR012577">
    <property type="entry name" value="NIPSNAP"/>
</dbReference>
<feature type="chain" id="PRO_5020301242" evidence="1">
    <location>
        <begin position="23"/>
        <end position="262"/>
    </location>
</feature>
<organism evidence="3 4">
    <name type="scientific">Ilyomonas limi</name>
    <dbReference type="NCBI Taxonomy" id="2575867"/>
    <lineage>
        <taxon>Bacteria</taxon>
        <taxon>Pseudomonadati</taxon>
        <taxon>Bacteroidota</taxon>
        <taxon>Chitinophagia</taxon>
        <taxon>Chitinophagales</taxon>
        <taxon>Chitinophagaceae</taxon>
        <taxon>Ilyomonas</taxon>
    </lineage>
</organism>
<dbReference type="RefSeq" id="WP_137261907.1">
    <property type="nucleotide sequence ID" value="NZ_SZQL01000008.1"/>
</dbReference>
<evidence type="ECO:0000259" key="2">
    <source>
        <dbReference type="Pfam" id="PF07978"/>
    </source>
</evidence>
<sequence>MKRRSFVKASLLVPTIPAAAFAGTTSAQKTAREYYELRVYTLKDATQQQMVADYYQHAAIPAYNKTGSKNIGVFTELKPEGQTKLFVVIPYKSIEDFSSAKSKLMNDKTYIDAASAYLHAPATAPAYERIESSLLYAFPRMPEMATTTPDKPRIFELRRYESPTEAAGMKKIEMFNEGGEMDIFKKTGLDAVFYGQSLIGGNQPNLTYMLQFDDMADHDKSWGTFGSSPEWNKLKSIPDYADAKLISKITAIFLTPTSFSQI</sequence>
<feature type="domain" description="NIPSNAP" evidence="2">
    <location>
        <begin position="35"/>
        <end position="136"/>
    </location>
</feature>
<gene>
    <name evidence="3" type="ORF">FC093_11375</name>
</gene>
<proteinExistence type="predicted"/>
<dbReference type="EMBL" id="SZQL01000008">
    <property type="protein sequence ID" value="TKK68228.1"/>
    <property type="molecule type" value="Genomic_DNA"/>
</dbReference>
<dbReference type="OrthoDB" id="192769at2"/>
<name>A0A4U3KZX8_9BACT</name>
<comment type="caution">
    <text evidence="3">The sequence shown here is derived from an EMBL/GenBank/DDBJ whole genome shotgun (WGS) entry which is preliminary data.</text>
</comment>
<reference evidence="3 4" key="1">
    <citation type="submission" date="2019-05" db="EMBL/GenBank/DDBJ databases">
        <title>Panacibacter sp. strain 17mud1-8 Genome sequencing and assembly.</title>
        <authorList>
            <person name="Chhetri G."/>
        </authorList>
    </citation>
    <scope>NUCLEOTIDE SEQUENCE [LARGE SCALE GENOMIC DNA]</scope>
    <source>
        <strain evidence="3 4">17mud1-8</strain>
    </source>
</reference>